<dbReference type="eggNOG" id="COG4585">
    <property type="taxonomic scope" value="Bacteria"/>
</dbReference>
<dbReference type="AlphaFoldDB" id="D1A683"/>
<dbReference type="GO" id="GO:0000155">
    <property type="term" value="F:phosphorelay sensor kinase activity"/>
    <property type="evidence" value="ECO:0007669"/>
    <property type="project" value="InterPro"/>
</dbReference>
<feature type="domain" description="Putative sensor" evidence="13">
    <location>
        <begin position="4"/>
        <end position="182"/>
    </location>
</feature>
<dbReference type="InterPro" id="IPR025828">
    <property type="entry name" value="Put_sensor_dom"/>
</dbReference>
<evidence type="ECO:0000256" key="9">
    <source>
        <dbReference type="SAM" id="Phobius"/>
    </source>
</evidence>
<keyword evidence="6 14" id="KW-0418">Kinase</keyword>
<evidence type="ECO:0000256" key="1">
    <source>
        <dbReference type="ARBA" id="ARBA00000085"/>
    </source>
</evidence>
<evidence type="ECO:0000313" key="14">
    <source>
        <dbReference type="EMBL" id="ACZ00182.1"/>
    </source>
</evidence>
<evidence type="ECO:0000259" key="13">
    <source>
        <dbReference type="Pfam" id="PF13796"/>
    </source>
</evidence>
<sequence length="402" mass="41614">MVAVLAAVPLAVLASPWALAAGRPPTVAGALVVCGGVALAVFGPLVAMPLAELERRRLRLVDARPVRPGHAAPPAAGVAAWLRTRYAEAATWREFGYACLLAVLVPPVYGAVGLAVLLVVMLLAGPLLVAGAEGPVAIGVATVGTVREALPYALAGLAGVPIAGYLLVALAAAHGALARRLLEGRPEQRLRAELVEVSRSRARLVDAFEAERRRIERDLHDGAQQRLLGLTLQLGMALLDLPPGSPAAERVGEAHRQARELMRELREVIRGIHPRVLTDRGLVAALEELADRAALPVTVHAELPGRPPPPVESTAYFVVSEALTNAARHGGATQATVTVAWRDGLLTVEVADDGAGGADPDAGTGLTGLADRVAAVGGRMLLSSPAEGPTVVRVELACELSG</sequence>
<dbReference type="KEGG" id="tcu:Tcur_4660"/>
<evidence type="ECO:0000256" key="8">
    <source>
        <dbReference type="ARBA" id="ARBA00023012"/>
    </source>
</evidence>
<evidence type="ECO:0000256" key="6">
    <source>
        <dbReference type="ARBA" id="ARBA00022777"/>
    </source>
</evidence>
<feature type="transmembrane region" description="Helical" evidence="9">
    <location>
        <begin position="95"/>
        <end position="124"/>
    </location>
</feature>
<dbReference type="InterPro" id="IPR003594">
    <property type="entry name" value="HATPase_dom"/>
</dbReference>
<dbReference type="Proteomes" id="UP000001918">
    <property type="component" value="Chromosome"/>
</dbReference>
<dbReference type="CDD" id="cd16917">
    <property type="entry name" value="HATPase_UhpB-NarQ-NarX-like"/>
    <property type="match status" value="1"/>
</dbReference>
<feature type="transmembrane region" description="Helical" evidence="9">
    <location>
        <begin position="152"/>
        <end position="177"/>
    </location>
</feature>
<feature type="domain" description="Histidine kinase/HSP90-like ATPase" evidence="11">
    <location>
        <begin position="314"/>
        <end position="396"/>
    </location>
</feature>
<evidence type="ECO:0000259" key="12">
    <source>
        <dbReference type="Pfam" id="PF07730"/>
    </source>
</evidence>
<evidence type="ECO:0000256" key="2">
    <source>
        <dbReference type="ARBA" id="ARBA00012438"/>
    </source>
</evidence>
<keyword evidence="5" id="KW-0547">Nucleotide-binding</keyword>
<dbReference type="Pfam" id="PF07730">
    <property type="entry name" value="HisKA_3"/>
    <property type="match status" value="1"/>
</dbReference>
<gene>
    <name evidence="14" type="ordered locus">Tcur_4660</name>
</gene>
<keyword evidence="15" id="KW-1185">Reference proteome</keyword>
<dbReference type="Gene3D" id="3.30.565.10">
    <property type="entry name" value="Histidine kinase-like ATPase, C-terminal domain"/>
    <property type="match status" value="1"/>
</dbReference>
<feature type="signal peptide" evidence="10">
    <location>
        <begin position="1"/>
        <end position="20"/>
    </location>
</feature>
<evidence type="ECO:0000259" key="11">
    <source>
        <dbReference type="Pfam" id="PF02518"/>
    </source>
</evidence>
<name>D1A683_THECD</name>
<dbReference type="EC" id="2.7.13.3" evidence="2"/>
<dbReference type="GO" id="GO:0016020">
    <property type="term" value="C:membrane"/>
    <property type="evidence" value="ECO:0007669"/>
    <property type="project" value="InterPro"/>
</dbReference>
<evidence type="ECO:0000256" key="5">
    <source>
        <dbReference type="ARBA" id="ARBA00022741"/>
    </source>
</evidence>
<reference evidence="14 15" key="1">
    <citation type="journal article" date="2011" name="Stand. Genomic Sci.">
        <title>Complete genome sequence of Thermomonospora curvata type strain (B9).</title>
        <authorList>
            <person name="Chertkov O."/>
            <person name="Sikorski J."/>
            <person name="Nolan M."/>
            <person name="Lapidus A."/>
            <person name="Lucas S."/>
            <person name="Del Rio T.G."/>
            <person name="Tice H."/>
            <person name="Cheng J.F."/>
            <person name="Goodwin L."/>
            <person name="Pitluck S."/>
            <person name="Liolios K."/>
            <person name="Ivanova N."/>
            <person name="Mavromatis K."/>
            <person name="Mikhailova N."/>
            <person name="Ovchinnikova G."/>
            <person name="Pati A."/>
            <person name="Chen A."/>
            <person name="Palaniappan K."/>
            <person name="Djao O.D."/>
            <person name="Land M."/>
            <person name="Hauser L."/>
            <person name="Chang Y.J."/>
            <person name="Jeffries C.D."/>
            <person name="Brettin T."/>
            <person name="Han C."/>
            <person name="Detter J.C."/>
            <person name="Rohde M."/>
            <person name="Goker M."/>
            <person name="Woyke T."/>
            <person name="Bristow J."/>
            <person name="Eisen J.A."/>
            <person name="Markowitz V."/>
            <person name="Hugenholtz P."/>
            <person name="Klenk H.P."/>
            <person name="Kyrpides N.C."/>
        </authorList>
    </citation>
    <scope>NUCLEOTIDE SEQUENCE [LARGE SCALE GENOMIC DNA]</scope>
    <source>
        <strain evidence="15">ATCC 19995 / DSM 43183 / JCM 3096 / KCTC 9072 / NBRC 15933 / NCIMB 10081 / Henssen B9</strain>
    </source>
</reference>
<dbReference type="PANTHER" id="PTHR24421:SF10">
    <property type="entry name" value="NITRATE_NITRITE SENSOR PROTEIN NARQ"/>
    <property type="match status" value="1"/>
</dbReference>
<evidence type="ECO:0000256" key="3">
    <source>
        <dbReference type="ARBA" id="ARBA00022553"/>
    </source>
</evidence>
<dbReference type="SUPFAM" id="SSF55874">
    <property type="entry name" value="ATPase domain of HSP90 chaperone/DNA topoisomerase II/histidine kinase"/>
    <property type="match status" value="1"/>
</dbReference>
<dbReference type="Gene3D" id="1.20.5.1930">
    <property type="match status" value="1"/>
</dbReference>
<protein>
    <recommendedName>
        <fullName evidence="2">histidine kinase</fullName>
        <ecNumber evidence="2">2.7.13.3</ecNumber>
    </recommendedName>
</protein>
<keyword evidence="3" id="KW-0597">Phosphoprotein</keyword>
<accession>D1A683</accession>
<dbReference type="InterPro" id="IPR011712">
    <property type="entry name" value="Sig_transdc_His_kin_sub3_dim/P"/>
</dbReference>
<feature type="transmembrane region" description="Helical" evidence="9">
    <location>
        <begin position="30"/>
        <end position="51"/>
    </location>
</feature>
<keyword evidence="9" id="KW-0472">Membrane</keyword>
<evidence type="ECO:0000256" key="7">
    <source>
        <dbReference type="ARBA" id="ARBA00022840"/>
    </source>
</evidence>
<evidence type="ECO:0000313" key="15">
    <source>
        <dbReference type="Proteomes" id="UP000001918"/>
    </source>
</evidence>
<keyword evidence="4" id="KW-0808">Transferase</keyword>
<feature type="domain" description="Signal transduction histidine kinase subgroup 3 dimerisation and phosphoacceptor" evidence="12">
    <location>
        <begin position="211"/>
        <end position="277"/>
    </location>
</feature>
<keyword evidence="7" id="KW-0067">ATP-binding</keyword>
<dbReference type="EMBL" id="CP001738">
    <property type="protein sequence ID" value="ACZ00182.1"/>
    <property type="molecule type" value="Genomic_DNA"/>
</dbReference>
<keyword evidence="9" id="KW-0812">Transmembrane</keyword>
<evidence type="ECO:0000256" key="10">
    <source>
        <dbReference type="SAM" id="SignalP"/>
    </source>
</evidence>
<dbReference type="GO" id="GO:0046983">
    <property type="term" value="F:protein dimerization activity"/>
    <property type="evidence" value="ECO:0007669"/>
    <property type="project" value="InterPro"/>
</dbReference>
<dbReference type="InterPro" id="IPR050482">
    <property type="entry name" value="Sensor_HK_TwoCompSys"/>
</dbReference>
<comment type="catalytic activity">
    <reaction evidence="1">
        <text>ATP + protein L-histidine = ADP + protein N-phospho-L-histidine.</text>
        <dbReference type="EC" id="2.7.13.3"/>
    </reaction>
</comment>
<proteinExistence type="predicted"/>
<dbReference type="Pfam" id="PF02518">
    <property type="entry name" value="HATPase_c"/>
    <property type="match status" value="1"/>
</dbReference>
<dbReference type="InterPro" id="IPR036890">
    <property type="entry name" value="HATPase_C_sf"/>
</dbReference>
<dbReference type="Pfam" id="PF13796">
    <property type="entry name" value="Sensor"/>
    <property type="match status" value="1"/>
</dbReference>
<feature type="chain" id="PRO_5003020548" description="histidine kinase" evidence="10">
    <location>
        <begin position="21"/>
        <end position="402"/>
    </location>
</feature>
<dbReference type="GO" id="GO:0005524">
    <property type="term" value="F:ATP binding"/>
    <property type="evidence" value="ECO:0007669"/>
    <property type="project" value="UniProtKB-KW"/>
</dbReference>
<dbReference type="HOGENOM" id="CLU_000445_20_2_11"/>
<keyword evidence="10" id="KW-0732">Signal</keyword>
<dbReference type="PANTHER" id="PTHR24421">
    <property type="entry name" value="NITRATE/NITRITE SENSOR PROTEIN NARX-RELATED"/>
    <property type="match status" value="1"/>
</dbReference>
<keyword evidence="9" id="KW-1133">Transmembrane helix</keyword>
<evidence type="ECO:0000256" key="4">
    <source>
        <dbReference type="ARBA" id="ARBA00022679"/>
    </source>
</evidence>
<keyword evidence="8" id="KW-0902">Two-component regulatory system</keyword>
<dbReference type="STRING" id="471852.Tcur_4660"/>
<organism evidence="14 15">
    <name type="scientific">Thermomonospora curvata (strain ATCC 19995 / DSM 43183 / JCM 3096 / KCTC 9072 / NBRC 15933 / NCIMB 10081 / Henssen B9)</name>
    <dbReference type="NCBI Taxonomy" id="471852"/>
    <lineage>
        <taxon>Bacteria</taxon>
        <taxon>Bacillati</taxon>
        <taxon>Actinomycetota</taxon>
        <taxon>Actinomycetes</taxon>
        <taxon>Streptosporangiales</taxon>
        <taxon>Thermomonosporaceae</taxon>
        <taxon>Thermomonospora</taxon>
    </lineage>
</organism>